<evidence type="ECO:0000256" key="3">
    <source>
        <dbReference type="ARBA" id="ARBA00022574"/>
    </source>
</evidence>
<dbReference type="GO" id="GO:0000118">
    <property type="term" value="C:histone deacetylase complex"/>
    <property type="evidence" value="ECO:0007669"/>
    <property type="project" value="TreeGrafter"/>
</dbReference>
<name>A0A4Y9YYH6_9APHY</name>
<comment type="subcellular location">
    <subcellularLocation>
        <location evidence="2">Membrane</location>
        <topology evidence="2">Multi-pass membrane protein</topology>
    </subcellularLocation>
    <subcellularLocation>
        <location evidence="1">Nucleus</location>
    </subcellularLocation>
</comment>
<feature type="transmembrane region" description="Helical" evidence="11">
    <location>
        <begin position="575"/>
        <end position="598"/>
    </location>
</feature>
<evidence type="ECO:0000256" key="7">
    <source>
        <dbReference type="ARBA" id="ARBA00023136"/>
    </source>
</evidence>
<evidence type="ECO:0000256" key="9">
    <source>
        <dbReference type="PROSITE-ProRule" id="PRU00221"/>
    </source>
</evidence>
<evidence type="ECO:0000256" key="8">
    <source>
        <dbReference type="ARBA" id="ARBA00023242"/>
    </source>
</evidence>
<dbReference type="GO" id="GO:0016020">
    <property type="term" value="C:membrane"/>
    <property type="evidence" value="ECO:0007669"/>
    <property type="project" value="UniProtKB-SubCell"/>
</dbReference>
<feature type="transmembrane region" description="Helical" evidence="11">
    <location>
        <begin position="492"/>
        <end position="513"/>
    </location>
</feature>
<comment type="caution">
    <text evidence="12">The sequence shown here is derived from an EMBL/GenBank/DDBJ whole genome shotgun (WGS) entry which is preliminary data.</text>
</comment>
<keyword evidence="8" id="KW-0539">Nucleus</keyword>
<proteinExistence type="predicted"/>
<dbReference type="Pfam" id="PF00400">
    <property type="entry name" value="WD40"/>
    <property type="match status" value="1"/>
</dbReference>
<dbReference type="EMBL" id="SEKV01000057">
    <property type="protein sequence ID" value="TFY67322.1"/>
    <property type="molecule type" value="Genomic_DNA"/>
</dbReference>
<evidence type="ECO:0000256" key="11">
    <source>
        <dbReference type="SAM" id="Phobius"/>
    </source>
</evidence>
<evidence type="ECO:0000256" key="5">
    <source>
        <dbReference type="ARBA" id="ARBA00022737"/>
    </source>
</evidence>
<evidence type="ECO:0000313" key="12">
    <source>
        <dbReference type="EMBL" id="TFY67322.1"/>
    </source>
</evidence>
<dbReference type="Proteomes" id="UP000298390">
    <property type="component" value="Unassembled WGS sequence"/>
</dbReference>
<keyword evidence="3 9" id="KW-0853">WD repeat</keyword>
<dbReference type="PROSITE" id="PS50082">
    <property type="entry name" value="WD_REPEATS_2"/>
    <property type="match status" value="1"/>
</dbReference>
<keyword evidence="4 11" id="KW-0812">Transmembrane</keyword>
<dbReference type="Gene3D" id="2.130.10.10">
    <property type="entry name" value="YVTN repeat-like/Quinoprotein amine dehydrogenase"/>
    <property type="match status" value="1"/>
</dbReference>
<feature type="transmembrane region" description="Helical" evidence="11">
    <location>
        <begin position="605"/>
        <end position="626"/>
    </location>
</feature>
<organism evidence="12 13">
    <name type="scientific">Rhodofomes roseus</name>
    <dbReference type="NCBI Taxonomy" id="34475"/>
    <lineage>
        <taxon>Eukaryota</taxon>
        <taxon>Fungi</taxon>
        <taxon>Dikarya</taxon>
        <taxon>Basidiomycota</taxon>
        <taxon>Agaricomycotina</taxon>
        <taxon>Agaricomycetes</taxon>
        <taxon>Polyporales</taxon>
        <taxon>Rhodofomes</taxon>
    </lineage>
</organism>
<evidence type="ECO:0000256" key="1">
    <source>
        <dbReference type="ARBA" id="ARBA00004123"/>
    </source>
</evidence>
<dbReference type="InterPro" id="IPR011047">
    <property type="entry name" value="Quinoprotein_ADH-like_sf"/>
</dbReference>
<dbReference type="PANTHER" id="PTHR22846">
    <property type="entry name" value="WD40 REPEAT PROTEIN"/>
    <property type="match status" value="1"/>
</dbReference>
<evidence type="ECO:0000256" key="2">
    <source>
        <dbReference type="ARBA" id="ARBA00004141"/>
    </source>
</evidence>
<dbReference type="Pfam" id="PF01027">
    <property type="entry name" value="Bax1-I"/>
    <property type="match status" value="1"/>
</dbReference>
<keyword evidence="7 11" id="KW-0472">Membrane</keyword>
<sequence length="676" mass="72983">MAKMVPPIEITADDVNCLIHAYFEDSGECLYPQLLSKALLYAEVEAHWKGTGMTANCRSPFSLLERHVCSLDPNVAGPSVPDQASHAMEIDQQAPQPHANGAVGMNGTADSVAKRKASTPTTEEAPREKRARTAPPDESMQVDGVAPSTTERERYFLVGSGRCLIATGGAKAKQDHKQTASSASSEHAESKKSSKTKRQPGPADDVTPSNVVSLLKGHKTEVFVCAWNPTKKNTLASGDQIEGYCCASMERTRLEATRVTGTTEDRPSDDAVISFTIGTSSSFDGTSRLWDSVTGECLRVFQDHKRHVYALAFSPDARFFATGGADGWLHVYDVKARQKRWSWYAGSEKPGIFEIDWQQSGNINRMALALESNERGVGKVWEVLDLGSGFGNRDESHAAGSRSFLTDSAPVVTRPTQQEAWKRYGITAATVAGTIVAVNVFFNRETRDGLSPAEQSYLHESFMYAGGGLAVTAVAARSLFRSGFAFRLMATNPWVVLGVSLVGSIGTMMGTIYTSPENKVLKHAFWLGFNACQAATLSPLFFLSPAILSRAALYTAGVFGALSYVGATATNDKYLYMGGPLLAGVTVVALSSLAPMALPLGMRGLAISEAISLYGGLAVFSGFILFDTQKILQHARVAETGAMARDPMREAISLELDLINIFIRIVQILTMQQKKK</sequence>
<dbReference type="PANTHER" id="PTHR22846:SF2">
    <property type="entry name" value="F-BOX-LIKE_WD REPEAT-CONTAINING PROTEIN EBI"/>
    <property type="match status" value="1"/>
</dbReference>
<dbReference type="SMART" id="SM00320">
    <property type="entry name" value="WD40"/>
    <property type="match status" value="2"/>
</dbReference>
<dbReference type="PROSITE" id="PS50294">
    <property type="entry name" value="WD_REPEATS_REGION"/>
    <property type="match status" value="1"/>
</dbReference>
<dbReference type="InterPro" id="IPR006214">
    <property type="entry name" value="Bax_inhibitor_1-related"/>
</dbReference>
<keyword evidence="5" id="KW-0677">Repeat</keyword>
<dbReference type="GO" id="GO:0006357">
    <property type="term" value="P:regulation of transcription by RNA polymerase II"/>
    <property type="evidence" value="ECO:0007669"/>
    <property type="project" value="TreeGrafter"/>
</dbReference>
<feature type="transmembrane region" description="Helical" evidence="11">
    <location>
        <begin position="462"/>
        <end position="480"/>
    </location>
</feature>
<evidence type="ECO:0000256" key="4">
    <source>
        <dbReference type="ARBA" id="ARBA00022692"/>
    </source>
</evidence>
<gene>
    <name evidence="12" type="ORF">EVJ58_g1705</name>
</gene>
<dbReference type="AlphaFoldDB" id="A0A4Y9YYH6"/>
<dbReference type="InterPro" id="IPR001680">
    <property type="entry name" value="WD40_rpt"/>
</dbReference>
<evidence type="ECO:0000256" key="6">
    <source>
        <dbReference type="ARBA" id="ARBA00022989"/>
    </source>
</evidence>
<feature type="region of interest" description="Disordered" evidence="10">
    <location>
        <begin position="111"/>
        <end position="148"/>
    </location>
</feature>
<protein>
    <submittedName>
        <fullName evidence="12">Uncharacterized protein</fullName>
    </submittedName>
</protein>
<keyword evidence="6 11" id="KW-1133">Transmembrane helix</keyword>
<dbReference type="InterPro" id="IPR015943">
    <property type="entry name" value="WD40/YVTN_repeat-like_dom_sf"/>
</dbReference>
<evidence type="ECO:0000256" key="10">
    <source>
        <dbReference type="SAM" id="MobiDB-lite"/>
    </source>
</evidence>
<feature type="repeat" description="WD" evidence="9">
    <location>
        <begin position="301"/>
        <end position="342"/>
    </location>
</feature>
<dbReference type="GO" id="GO:0003714">
    <property type="term" value="F:transcription corepressor activity"/>
    <property type="evidence" value="ECO:0007669"/>
    <property type="project" value="InterPro"/>
</dbReference>
<dbReference type="SUPFAM" id="SSF50998">
    <property type="entry name" value="Quinoprotein alcohol dehydrogenase-like"/>
    <property type="match status" value="1"/>
</dbReference>
<dbReference type="InterPro" id="IPR045183">
    <property type="entry name" value="Ebi-like"/>
</dbReference>
<accession>A0A4Y9YYH6</accession>
<dbReference type="STRING" id="34475.A0A4Y9YYH6"/>
<reference evidence="12 13" key="1">
    <citation type="submission" date="2019-01" db="EMBL/GenBank/DDBJ databases">
        <title>Genome sequencing of the rare red list fungi Fomitopsis rosea.</title>
        <authorList>
            <person name="Buettner E."/>
            <person name="Kellner H."/>
        </authorList>
    </citation>
    <scope>NUCLEOTIDE SEQUENCE [LARGE SCALE GENOMIC DNA]</scope>
    <source>
        <strain evidence="12 13">DSM 105464</strain>
    </source>
</reference>
<feature type="transmembrane region" description="Helical" evidence="11">
    <location>
        <begin position="551"/>
        <end position="569"/>
    </location>
</feature>
<evidence type="ECO:0000313" key="13">
    <source>
        <dbReference type="Proteomes" id="UP000298390"/>
    </source>
</evidence>
<feature type="region of interest" description="Disordered" evidence="10">
    <location>
        <begin position="169"/>
        <end position="209"/>
    </location>
</feature>